<evidence type="ECO:0000313" key="5">
    <source>
        <dbReference type="EMBL" id="EKD16832.1"/>
    </source>
</evidence>
<dbReference type="Proteomes" id="UP000006753">
    <property type="component" value="Unassembled WGS sequence"/>
</dbReference>
<gene>
    <name evidence="5" type="ORF">MBM_05301</name>
</gene>
<dbReference type="InParanoid" id="K1WWG2"/>
<evidence type="ECO:0000313" key="6">
    <source>
        <dbReference type="Proteomes" id="UP000006753"/>
    </source>
</evidence>
<reference evidence="5 6" key="1">
    <citation type="journal article" date="2012" name="BMC Genomics">
        <title>Sequencing the genome of Marssonina brunnea reveals fungus-poplar co-evolution.</title>
        <authorList>
            <person name="Zhu S."/>
            <person name="Cao Y.-Z."/>
            <person name="Jiang C."/>
            <person name="Tan B.-Y."/>
            <person name="Wang Z."/>
            <person name="Feng S."/>
            <person name="Zhang L."/>
            <person name="Su X.-H."/>
            <person name="Brejova B."/>
            <person name="Vinar T."/>
            <person name="Xu M."/>
            <person name="Wang M.-X."/>
            <person name="Zhang S.-G."/>
            <person name="Huang M.-R."/>
            <person name="Wu R."/>
            <person name="Zhou Y."/>
        </authorList>
    </citation>
    <scope>NUCLEOTIDE SEQUENCE [LARGE SCALE GENOMIC DNA]</scope>
    <source>
        <strain evidence="5 6">MB_m1</strain>
    </source>
</reference>
<feature type="signal peptide" evidence="3">
    <location>
        <begin position="1"/>
        <end position="22"/>
    </location>
</feature>
<keyword evidence="3" id="KW-0732">Signal</keyword>
<feature type="domain" description="Mid2" evidence="4">
    <location>
        <begin position="148"/>
        <end position="223"/>
    </location>
</feature>
<dbReference type="InterPro" id="IPR007567">
    <property type="entry name" value="Mid2_dom"/>
</dbReference>
<feature type="transmembrane region" description="Helical" evidence="2">
    <location>
        <begin position="196"/>
        <end position="217"/>
    </location>
</feature>
<proteinExistence type="predicted"/>
<feature type="compositionally biased region" description="Low complexity" evidence="1">
    <location>
        <begin position="102"/>
        <end position="136"/>
    </location>
</feature>
<dbReference type="eggNOG" id="ENOG502S9EF">
    <property type="taxonomic scope" value="Eukaryota"/>
</dbReference>
<keyword evidence="6" id="KW-1185">Reference proteome</keyword>
<dbReference type="KEGG" id="mbe:MBM_05301"/>
<feature type="chain" id="PRO_5003853125" evidence="3">
    <location>
        <begin position="23"/>
        <end position="280"/>
    </location>
</feature>
<feature type="region of interest" description="Disordered" evidence="1">
    <location>
        <begin position="41"/>
        <end position="136"/>
    </location>
</feature>
<protein>
    <submittedName>
        <fullName evidence="5">Cell wall protein, putative</fullName>
    </submittedName>
</protein>
<feature type="region of interest" description="Disordered" evidence="1">
    <location>
        <begin position="239"/>
        <end position="280"/>
    </location>
</feature>
<name>K1WWG2_MARBU</name>
<dbReference type="Pfam" id="PF04478">
    <property type="entry name" value="Mid2"/>
    <property type="match status" value="1"/>
</dbReference>
<keyword evidence="2" id="KW-0812">Transmembrane</keyword>
<organism evidence="5 6">
    <name type="scientific">Marssonina brunnea f. sp. multigermtubi (strain MB_m1)</name>
    <name type="common">Marssonina leaf spot fungus</name>
    <dbReference type="NCBI Taxonomy" id="1072389"/>
    <lineage>
        <taxon>Eukaryota</taxon>
        <taxon>Fungi</taxon>
        <taxon>Dikarya</taxon>
        <taxon>Ascomycota</taxon>
        <taxon>Pezizomycotina</taxon>
        <taxon>Leotiomycetes</taxon>
        <taxon>Helotiales</taxon>
        <taxon>Drepanopezizaceae</taxon>
        <taxon>Drepanopeziza</taxon>
    </lineage>
</organism>
<keyword evidence="2" id="KW-0472">Membrane</keyword>
<evidence type="ECO:0000256" key="3">
    <source>
        <dbReference type="SAM" id="SignalP"/>
    </source>
</evidence>
<dbReference type="AlphaFoldDB" id="K1WWG2"/>
<feature type="compositionally biased region" description="Low complexity" evidence="1">
    <location>
        <begin position="247"/>
        <end position="257"/>
    </location>
</feature>
<sequence length="280" mass="28391">MLSRPYLRLLSLLAVVFAVAQASWFDADIRAYEVGIVRRQASGASGAGTPVPDPTPTTTEEPVTTPPAPAPSTPEDTPTTPSTPASNPAASTPTSDPPTTPGSPTGDPESSSGPTSPGAPRTTATSTTTTAPRTTATPTLTTAVVINTVVVTISGSVVSSLQSSTVTSALPIATADLNSDGTKASSGMSTKTRNTIIGVVVGVGGAIILVGLGIVAFRIWGRKRNNEENDGLMSMGYVGNPGHEKTGSTSTPGTTNPFQSTLENYHDPARQGNVNASSNF</sequence>
<evidence type="ECO:0000256" key="2">
    <source>
        <dbReference type="SAM" id="Phobius"/>
    </source>
</evidence>
<dbReference type="EMBL" id="JH921438">
    <property type="protein sequence ID" value="EKD16832.1"/>
    <property type="molecule type" value="Genomic_DNA"/>
</dbReference>
<dbReference type="GeneID" id="18761236"/>
<evidence type="ECO:0000259" key="4">
    <source>
        <dbReference type="Pfam" id="PF04478"/>
    </source>
</evidence>
<accession>K1WWG2</accession>
<dbReference type="OrthoDB" id="5425782at2759"/>
<dbReference type="OMA" id="LDQYHKP"/>
<dbReference type="RefSeq" id="XP_007293190.1">
    <property type="nucleotide sequence ID" value="XM_007293128.1"/>
</dbReference>
<keyword evidence="2" id="KW-1133">Transmembrane helix</keyword>
<dbReference type="HOGENOM" id="CLU_053893_1_0_1"/>
<evidence type="ECO:0000256" key="1">
    <source>
        <dbReference type="SAM" id="MobiDB-lite"/>
    </source>
</evidence>
<feature type="compositionally biased region" description="Low complexity" evidence="1">
    <location>
        <begin position="73"/>
        <end position="94"/>
    </location>
</feature>